<evidence type="ECO:0000256" key="1">
    <source>
        <dbReference type="SAM" id="Phobius"/>
    </source>
</evidence>
<evidence type="ECO:0000313" key="2">
    <source>
        <dbReference type="EMBL" id="SFV88771.1"/>
    </source>
</evidence>
<feature type="transmembrane region" description="Helical" evidence="1">
    <location>
        <begin position="28"/>
        <end position="49"/>
    </location>
</feature>
<organism evidence="2">
    <name type="scientific">hydrothermal vent metagenome</name>
    <dbReference type="NCBI Taxonomy" id="652676"/>
    <lineage>
        <taxon>unclassified sequences</taxon>
        <taxon>metagenomes</taxon>
        <taxon>ecological metagenomes</taxon>
    </lineage>
</organism>
<dbReference type="AlphaFoldDB" id="A0A1W1E4H6"/>
<keyword evidence="1" id="KW-0812">Transmembrane</keyword>
<dbReference type="EMBL" id="FPHZ01000178">
    <property type="protein sequence ID" value="SFV88771.1"/>
    <property type="molecule type" value="Genomic_DNA"/>
</dbReference>
<gene>
    <name evidence="2" type="ORF">MNB_SUP05-SYMBIONT-5-769</name>
</gene>
<keyword evidence="1" id="KW-1133">Transmembrane helix</keyword>
<keyword evidence="1" id="KW-0472">Membrane</keyword>
<protein>
    <submittedName>
        <fullName evidence="2">Uncharacterized protein</fullName>
    </submittedName>
</protein>
<proteinExistence type="predicted"/>
<accession>A0A1W1E4H6</accession>
<name>A0A1W1E4H6_9ZZZZ</name>
<reference evidence="2" key="1">
    <citation type="submission" date="2016-10" db="EMBL/GenBank/DDBJ databases">
        <authorList>
            <person name="de Groot N.N."/>
        </authorList>
    </citation>
    <scope>NUCLEOTIDE SEQUENCE</scope>
</reference>
<sequence>MTDQQGKKVDAEIAKLIAETAKLNKETFWYPMALATGLVLSVGAVMKFIL</sequence>